<dbReference type="Proteomes" id="UP000054516">
    <property type="component" value="Unassembled WGS sequence"/>
</dbReference>
<dbReference type="AlphaFoldDB" id="A0A1W2TSB2"/>
<feature type="region of interest" description="Disordered" evidence="1">
    <location>
        <begin position="126"/>
        <end position="193"/>
    </location>
</feature>
<reference evidence="2" key="1">
    <citation type="submission" date="2016-03" db="EMBL/GenBank/DDBJ databases">
        <title>Draft genome sequence of Rosellinia necatrix.</title>
        <authorList>
            <person name="Kanematsu S."/>
        </authorList>
    </citation>
    <scope>NUCLEOTIDE SEQUENCE [LARGE SCALE GENOMIC DNA]</scope>
    <source>
        <strain evidence="2">W97</strain>
    </source>
</reference>
<evidence type="ECO:0008006" key="4">
    <source>
        <dbReference type="Google" id="ProtNLM"/>
    </source>
</evidence>
<accession>A0A1W2TSB2</accession>
<dbReference type="EMBL" id="DF977508">
    <property type="protein sequence ID" value="GAP91400.1"/>
    <property type="molecule type" value="Genomic_DNA"/>
</dbReference>
<sequence length="193" mass="20347">MASFDTSAFDLTPEEKHVATGEIKSLLVRATAVLARAKAHRSTPDFAEALALADEALRIALDPDACDQSAAPLATCHLYRGHALRGLRRYAGAREAYEAAAAAEPRTLTDGPAVAEAAVRQLQVQGREDMPEAPGPRGTSSSNSGNRGGLDLRGLSRFDTEAGGDAYRPTVTRPGPARRVTRVDPGEQKKGGT</sequence>
<keyword evidence="3" id="KW-1185">Reference proteome</keyword>
<feature type="compositionally biased region" description="Low complexity" evidence="1">
    <location>
        <begin position="135"/>
        <end position="145"/>
    </location>
</feature>
<protein>
    <recommendedName>
        <fullName evidence="4">Tetratricopeptide repeat protein</fullName>
    </recommendedName>
</protein>
<gene>
    <name evidence="2" type="ORF">SAMD00023353_6300440</name>
</gene>
<name>A0A1W2TSB2_ROSNE</name>
<evidence type="ECO:0000313" key="3">
    <source>
        <dbReference type="Proteomes" id="UP000054516"/>
    </source>
</evidence>
<dbReference type="OrthoDB" id="4716374at2759"/>
<evidence type="ECO:0000313" key="2">
    <source>
        <dbReference type="EMBL" id="GAP91400.1"/>
    </source>
</evidence>
<organism evidence="2">
    <name type="scientific">Rosellinia necatrix</name>
    <name type="common">White root-rot fungus</name>
    <dbReference type="NCBI Taxonomy" id="77044"/>
    <lineage>
        <taxon>Eukaryota</taxon>
        <taxon>Fungi</taxon>
        <taxon>Dikarya</taxon>
        <taxon>Ascomycota</taxon>
        <taxon>Pezizomycotina</taxon>
        <taxon>Sordariomycetes</taxon>
        <taxon>Xylariomycetidae</taxon>
        <taxon>Xylariales</taxon>
        <taxon>Xylariaceae</taxon>
        <taxon>Rosellinia</taxon>
    </lineage>
</organism>
<feature type="compositionally biased region" description="Basic and acidic residues" evidence="1">
    <location>
        <begin position="181"/>
        <end position="193"/>
    </location>
</feature>
<evidence type="ECO:0000256" key="1">
    <source>
        <dbReference type="SAM" id="MobiDB-lite"/>
    </source>
</evidence>
<dbReference type="SUPFAM" id="SSF48452">
    <property type="entry name" value="TPR-like"/>
    <property type="match status" value="1"/>
</dbReference>
<proteinExistence type="predicted"/>
<dbReference type="Gene3D" id="1.25.40.10">
    <property type="entry name" value="Tetratricopeptide repeat domain"/>
    <property type="match status" value="1"/>
</dbReference>
<dbReference type="InterPro" id="IPR011990">
    <property type="entry name" value="TPR-like_helical_dom_sf"/>
</dbReference>